<dbReference type="Proteomes" id="UP000019471">
    <property type="component" value="Unassembled WGS sequence"/>
</dbReference>
<evidence type="ECO:0000313" key="3">
    <source>
        <dbReference type="Proteomes" id="UP000019471"/>
    </source>
</evidence>
<evidence type="ECO:0000313" key="2">
    <source>
        <dbReference type="EMBL" id="EXJ57835.1"/>
    </source>
</evidence>
<dbReference type="OrthoDB" id="1658288at2759"/>
<feature type="compositionally biased region" description="Acidic residues" evidence="1">
    <location>
        <begin position="171"/>
        <end position="183"/>
    </location>
</feature>
<accession>W9VYR8</accession>
<name>W9VYR8_9EURO</name>
<dbReference type="RefSeq" id="XP_007751152.1">
    <property type="nucleotide sequence ID" value="XM_007752962.1"/>
</dbReference>
<protein>
    <submittedName>
        <fullName evidence="2">Uncharacterized protein</fullName>
    </submittedName>
</protein>
<dbReference type="HOGENOM" id="CLU_1204667_0_0_1"/>
<feature type="region of interest" description="Disordered" evidence="1">
    <location>
        <begin position="162"/>
        <end position="230"/>
    </location>
</feature>
<proteinExistence type="predicted"/>
<evidence type="ECO:0000256" key="1">
    <source>
        <dbReference type="SAM" id="MobiDB-lite"/>
    </source>
</evidence>
<organism evidence="2 3">
    <name type="scientific">Cladophialophora psammophila CBS 110553</name>
    <dbReference type="NCBI Taxonomy" id="1182543"/>
    <lineage>
        <taxon>Eukaryota</taxon>
        <taxon>Fungi</taxon>
        <taxon>Dikarya</taxon>
        <taxon>Ascomycota</taxon>
        <taxon>Pezizomycotina</taxon>
        <taxon>Eurotiomycetes</taxon>
        <taxon>Chaetothyriomycetidae</taxon>
        <taxon>Chaetothyriales</taxon>
        <taxon>Herpotrichiellaceae</taxon>
        <taxon>Cladophialophora</taxon>
    </lineage>
</organism>
<dbReference type="EMBL" id="AMGX01000033">
    <property type="protein sequence ID" value="EXJ57835.1"/>
    <property type="molecule type" value="Genomic_DNA"/>
</dbReference>
<reference evidence="2 3" key="1">
    <citation type="submission" date="2013-03" db="EMBL/GenBank/DDBJ databases">
        <title>The Genome Sequence of Cladophialophora psammophila CBS 110553.</title>
        <authorList>
            <consortium name="The Broad Institute Genomics Platform"/>
            <person name="Cuomo C."/>
            <person name="de Hoog S."/>
            <person name="Gorbushina A."/>
            <person name="Walker B."/>
            <person name="Young S.K."/>
            <person name="Zeng Q."/>
            <person name="Gargeya S."/>
            <person name="Fitzgerald M."/>
            <person name="Haas B."/>
            <person name="Abouelleil A."/>
            <person name="Allen A.W."/>
            <person name="Alvarado L."/>
            <person name="Arachchi H.M."/>
            <person name="Berlin A.M."/>
            <person name="Chapman S.B."/>
            <person name="Gainer-Dewar J."/>
            <person name="Goldberg J."/>
            <person name="Griggs A."/>
            <person name="Gujja S."/>
            <person name="Hansen M."/>
            <person name="Howarth C."/>
            <person name="Imamovic A."/>
            <person name="Ireland A."/>
            <person name="Larimer J."/>
            <person name="McCowan C."/>
            <person name="Murphy C."/>
            <person name="Pearson M."/>
            <person name="Poon T.W."/>
            <person name="Priest M."/>
            <person name="Roberts A."/>
            <person name="Saif S."/>
            <person name="Shea T."/>
            <person name="Sisk P."/>
            <person name="Sykes S."/>
            <person name="Wortman J."/>
            <person name="Nusbaum C."/>
            <person name="Birren B."/>
        </authorList>
    </citation>
    <scope>NUCLEOTIDE SEQUENCE [LARGE SCALE GENOMIC DNA]</scope>
    <source>
        <strain evidence="2 3">CBS 110553</strain>
    </source>
</reference>
<dbReference type="GeneID" id="19197079"/>
<comment type="caution">
    <text evidence="2">The sequence shown here is derived from an EMBL/GenBank/DDBJ whole genome shotgun (WGS) entry which is preliminary data.</text>
</comment>
<gene>
    <name evidence="2" type="ORF">A1O5_12393</name>
</gene>
<keyword evidence="3" id="KW-1185">Reference proteome</keyword>
<dbReference type="AlphaFoldDB" id="W9VYR8"/>
<sequence>MRQVISLNGAHLKQWDPNDDNPEVLELPLLPRDQVRMGFSIDGKIKQYIESDEHNPCIWDVANSRILNVYAALNIPIFETYHDSLASHISGAFEAVKTVGSIEADNAVKDKNLEPHTPFPLESNFMDDWDSKDSHANCDAKRLRLLADARVIMLEIDKTIPPFRGATEESPPSEDEVTSEDDSNVGATADNVMSARIGKKVAKDVSGNNGKRKQISIWDLERRSATTSGN</sequence>